<sequence>MSSNSKRAGGTLDNSFLVTPNEDSFDFSVDSHIQDVLEVSKIWPKLWTKEQVIEFQGKNSWLNSKDGKLGCNTCIQAKNSIHFQKSNSDNRVRISSEWVSFKIVAAGSSRTNQLASLRNKIKQHLESKAHMLAENILMNSSNKVLDKMFECISETEMDSTNRLFKTVYCLAKNHRPLIQFEELVQLQQINGLDLGSSLHSRITATRMVNVIAKEMRRRLILSLTQSNSKFTIMVDESTTLSTKCTLVVYILAYFDAEIPIVAFLDLIELNGQDAESIEKALWSSLKCNGISSSFALNNWISFASDGASVMTGKKGGVATKLCDKIPNLFTWHCLCHRLELSVHDVIKDCTGVSRFQSLMDKLYAYYHQSPKDSMGLDKSCVEVGIEMKKIGRVLNVRWSASSFRTIKAIWNNYPGIYLHVSKARDAISNGIRNKLESSSFLKELGLFYDVLSELGMLSYILQSRKTTLMRAQLEMNRTIRILESLKAEPGEKEKEIIEAIRKRNS</sequence>
<accession>A0A6G0TQY0</accession>
<name>A0A6G0TQY0_APHGL</name>
<reference evidence="1 2" key="1">
    <citation type="submission" date="2019-08" db="EMBL/GenBank/DDBJ databases">
        <title>The genome of the soybean aphid Biotype 1, its phylome, world population structure and adaptation to the North American continent.</title>
        <authorList>
            <person name="Giordano R."/>
            <person name="Donthu R.K."/>
            <person name="Hernandez A.G."/>
            <person name="Wright C.L."/>
            <person name="Zimin A.V."/>
        </authorList>
    </citation>
    <scope>NUCLEOTIDE SEQUENCE [LARGE SCALE GENOMIC DNA]</scope>
    <source>
        <tissue evidence="1">Whole aphids</tissue>
    </source>
</reference>
<proteinExistence type="predicted"/>
<evidence type="ECO:0000313" key="1">
    <source>
        <dbReference type="EMBL" id="KAE9537380.1"/>
    </source>
</evidence>
<dbReference type="SUPFAM" id="SSF53098">
    <property type="entry name" value="Ribonuclease H-like"/>
    <property type="match status" value="1"/>
</dbReference>
<dbReference type="PANTHER" id="PTHR46880:SF8">
    <property type="entry name" value="E3 SUMO-PROTEIN LIGASE KIAA1586"/>
    <property type="match status" value="1"/>
</dbReference>
<gene>
    <name evidence="1" type="ORF">AGLY_006403</name>
</gene>
<dbReference type="InterPro" id="IPR012337">
    <property type="entry name" value="RNaseH-like_sf"/>
</dbReference>
<protein>
    <submittedName>
        <fullName evidence="1">Uncharacterized protein</fullName>
    </submittedName>
</protein>
<organism evidence="1 2">
    <name type="scientific">Aphis glycines</name>
    <name type="common">Soybean aphid</name>
    <dbReference type="NCBI Taxonomy" id="307491"/>
    <lineage>
        <taxon>Eukaryota</taxon>
        <taxon>Metazoa</taxon>
        <taxon>Ecdysozoa</taxon>
        <taxon>Arthropoda</taxon>
        <taxon>Hexapoda</taxon>
        <taxon>Insecta</taxon>
        <taxon>Pterygota</taxon>
        <taxon>Neoptera</taxon>
        <taxon>Paraneoptera</taxon>
        <taxon>Hemiptera</taxon>
        <taxon>Sternorrhyncha</taxon>
        <taxon>Aphidomorpha</taxon>
        <taxon>Aphidoidea</taxon>
        <taxon>Aphididae</taxon>
        <taxon>Aphidini</taxon>
        <taxon>Aphis</taxon>
        <taxon>Aphis</taxon>
    </lineage>
</organism>
<dbReference type="AlphaFoldDB" id="A0A6G0TQY0"/>
<dbReference type="Proteomes" id="UP000475862">
    <property type="component" value="Unassembled WGS sequence"/>
</dbReference>
<dbReference type="EMBL" id="VYZN01000018">
    <property type="protein sequence ID" value="KAE9537380.1"/>
    <property type="molecule type" value="Genomic_DNA"/>
</dbReference>
<evidence type="ECO:0000313" key="2">
    <source>
        <dbReference type="Proteomes" id="UP000475862"/>
    </source>
</evidence>
<dbReference type="PANTHER" id="PTHR46880">
    <property type="entry name" value="RAS-ASSOCIATING DOMAIN-CONTAINING PROTEIN"/>
    <property type="match status" value="1"/>
</dbReference>
<comment type="caution">
    <text evidence="1">The sequence shown here is derived from an EMBL/GenBank/DDBJ whole genome shotgun (WGS) entry which is preliminary data.</text>
</comment>
<keyword evidence="2" id="KW-1185">Reference proteome</keyword>
<dbReference type="OrthoDB" id="6625098at2759"/>